<keyword evidence="13" id="KW-1185">Reference proteome</keyword>
<reference evidence="12 13" key="1">
    <citation type="submission" date="2017-01" db="EMBL/GenBank/DDBJ databases">
        <authorList>
            <person name="Mah S.A."/>
            <person name="Swanson W.J."/>
            <person name="Moy G.W."/>
            <person name="Vacquier V.D."/>
        </authorList>
    </citation>
    <scope>NUCLEOTIDE SEQUENCE [LARGE SCALE GENOMIC DNA]</scope>
    <source>
        <strain evidence="12 13">DSM 11589</strain>
    </source>
</reference>
<dbReference type="UniPathway" id="UPA00958"/>
<proteinExistence type="inferred from homology"/>
<feature type="site" description="Transition state stabilizer" evidence="9">
    <location>
        <position position="131"/>
    </location>
</feature>
<evidence type="ECO:0000256" key="9">
    <source>
        <dbReference type="PIRSR" id="PIRSR639901-2"/>
    </source>
</evidence>
<protein>
    <recommendedName>
        <fullName evidence="4 10">3-deoxy-D-manno-octulosonic acid transferase</fullName>
        <shortName evidence="10">Kdo transferase</shortName>
        <ecNumber evidence="3 10">2.4.99.12</ecNumber>
    </recommendedName>
    <alternativeName>
        <fullName evidence="6 10">Lipid IV(A) 3-deoxy-D-manno-octulosonic acid transferase</fullName>
    </alternativeName>
</protein>
<dbReference type="Pfam" id="PF04413">
    <property type="entry name" value="Glycos_transf_N"/>
    <property type="match status" value="1"/>
</dbReference>
<sequence>MIRRLYAALTTLAGPALHLYLRRRLKRGKEHPTRFGERLGRAGRLRPEGKLLWMHGASVGECLSVLPLIDLLLARYPDWTVMVTSGTVTSAELMMQRLPPRAFHQFVPVDRLPWVRRFLDHWRPDAVVWLESEFWPNLIHETRRRAIPMALVNGRVSDSSLRSWQRLPAFIGGMLGAFQVVLGQTDQDAARLSLLGAASARCVGNLKSAAAPLPADDEALKALRQIIGARPCWLASSTHPGEEIAVWQVHRQLQDTLPDLLTIIVPRHPQRGPEIATDLAAAGAEVSLRSTGGTPTAATSVYIADTLGELGLFYRLCPVVFVGKSLPDLPHAGGGQNPLEPARLGCSVVFGPSMGNFALLADQMTLSGAARQVADPSALAETIGWLLRDERARAVMADAGQALASAEAAVTERVVAALAPLLAGESR</sequence>
<evidence type="ECO:0000256" key="10">
    <source>
        <dbReference type="RuleBase" id="RU365103"/>
    </source>
</evidence>
<dbReference type="AlphaFoldDB" id="A0A1N7LV37"/>
<dbReference type="Gene3D" id="3.40.50.2000">
    <property type="entry name" value="Glycogen Phosphorylase B"/>
    <property type="match status" value="1"/>
</dbReference>
<dbReference type="Gene3D" id="3.40.50.11720">
    <property type="entry name" value="3-Deoxy-D-manno-octulosonic-acid transferase, N-terminal domain"/>
    <property type="match status" value="1"/>
</dbReference>
<evidence type="ECO:0000313" key="12">
    <source>
        <dbReference type="EMBL" id="SIS77619.1"/>
    </source>
</evidence>
<dbReference type="GO" id="GO:0005886">
    <property type="term" value="C:plasma membrane"/>
    <property type="evidence" value="ECO:0007669"/>
    <property type="project" value="UniProtKB-SubCell"/>
</dbReference>
<dbReference type="SUPFAM" id="SSF53756">
    <property type="entry name" value="UDP-Glycosyltransferase/glycogen phosphorylase"/>
    <property type="match status" value="1"/>
</dbReference>
<dbReference type="InterPro" id="IPR038107">
    <property type="entry name" value="Glycos_transf_N_sf"/>
</dbReference>
<feature type="site" description="Transition state stabilizer" evidence="9">
    <location>
        <position position="207"/>
    </location>
</feature>
<comment type="catalytic activity">
    <reaction evidence="7 10">
        <text>lipid IVA (E. coli) + CMP-3-deoxy-beta-D-manno-octulosonate = alpha-Kdo-(2-&gt;6)-lipid IVA (E. coli) + CMP + H(+)</text>
        <dbReference type="Rhea" id="RHEA:28066"/>
        <dbReference type="ChEBI" id="CHEBI:15378"/>
        <dbReference type="ChEBI" id="CHEBI:58603"/>
        <dbReference type="ChEBI" id="CHEBI:60364"/>
        <dbReference type="ChEBI" id="CHEBI:60377"/>
        <dbReference type="ChEBI" id="CHEBI:85987"/>
        <dbReference type="EC" id="2.4.99.12"/>
    </reaction>
</comment>
<dbReference type="InterPro" id="IPR007507">
    <property type="entry name" value="Glycos_transf_N"/>
</dbReference>
<keyword evidence="10" id="KW-1003">Cell membrane</keyword>
<evidence type="ECO:0000313" key="13">
    <source>
        <dbReference type="Proteomes" id="UP000185678"/>
    </source>
</evidence>
<evidence type="ECO:0000256" key="3">
    <source>
        <dbReference type="ARBA" id="ARBA00012621"/>
    </source>
</evidence>
<evidence type="ECO:0000256" key="5">
    <source>
        <dbReference type="ARBA" id="ARBA00022679"/>
    </source>
</evidence>
<evidence type="ECO:0000256" key="2">
    <source>
        <dbReference type="ARBA" id="ARBA00004713"/>
    </source>
</evidence>
<comment type="pathway">
    <text evidence="2 10">Bacterial outer membrane biogenesis; LPS core biosynthesis.</text>
</comment>
<dbReference type="PANTHER" id="PTHR42755:SF1">
    <property type="entry name" value="3-DEOXY-D-MANNO-OCTULOSONIC ACID TRANSFERASE, MITOCHONDRIAL-RELATED"/>
    <property type="match status" value="1"/>
</dbReference>
<gene>
    <name evidence="12" type="ORF">SAMN05421779_103569</name>
</gene>
<dbReference type="PANTHER" id="PTHR42755">
    <property type="entry name" value="3-DEOXY-MANNO-OCTULOSONATE CYTIDYLYLTRANSFERASE"/>
    <property type="match status" value="1"/>
</dbReference>
<evidence type="ECO:0000256" key="1">
    <source>
        <dbReference type="ARBA" id="ARBA00003394"/>
    </source>
</evidence>
<comment type="subcellular location">
    <subcellularLocation>
        <location evidence="10">Cell membrane</location>
    </subcellularLocation>
</comment>
<keyword evidence="10" id="KW-0472">Membrane</keyword>
<evidence type="ECO:0000256" key="7">
    <source>
        <dbReference type="ARBA" id="ARBA00049183"/>
    </source>
</evidence>
<keyword evidence="10" id="KW-0448">Lipopolysaccharide biosynthesis</keyword>
<feature type="domain" description="3-deoxy-D-manno-octulosonic-acid transferase N-terminal" evidence="11">
    <location>
        <begin position="34"/>
        <end position="208"/>
    </location>
</feature>
<dbReference type="Proteomes" id="UP000185678">
    <property type="component" value="Unassembled WGS sequence"/>
</dbReference>
<keyword evidence="5 10" id="KW-0808">Transferase</keyword>
<dbReference type="GO" id="GO:0009244">
    <property type="term" value="P:lipopolysaccharide core region biosynthetic process"/>
    <property type="evidence" value="ECO:0007669"/>
    <property type="project" value="UniProtKB-UniRule"/>
</dbReference>
<dbReference type="RefSeq" id="WP_076400326.1">
    <property type="nucleotide sequence ID" value="NZ_FTOA01000003.1"/>
</dbReference>
<comment type="similarity">
    <text evidence="10">Belongs to the glycosyltransferase group 1 family.</text>
</comment>
<name>A0A1N7LV37_9PROT</name>
<dbReference type="OrthoDB" id="9789797at2"/>
<accession>A0A1N7LV37</accession>
<dbReference type="STRING" id="80876.SAMN05421779_103569"/>
<comment type="function">
    <text evidence="1 10">Involved in lipopolysaccharide (LPS) biosynthesis. Catalyzes the transfer of 3-deoxy-D-manno-octulosonate (Kdo) residue(s) from CMP-Kdo to lipid IV(A), the tetraacyldisaccharide-1,4'-bisphosphate precursor of lipid A.</text>
</comment>
<dbReference type="GO" id="GO:0009245">
    <property type="term" value="P:lipid A biosynthetic process"/>
    <property type="evidence" value="ECO:0007669"/>
    <property type="project" value="TreeGrafter"/>
</dbReference>
<dbReference type="InterPro" id="IPR039901">
    <property type="entry name" value="Kdotransferase"/>
</dbReference>
<evidence type="ECO:0000256" key="6">
    <source>
        <dbReference type="ARBA" id="ARBA00031445"/>
    </source>
</evidence>
<evidence type="ECO:0000256" key="4">
    <source>
        <dbReference type="ARBA" id="ARBA00019077"/>
    </source>
</evidence>
<organism evidence="12 13">
    <name type="scientific">Insolitispirillum peregrinum</name>
    <dbReference type="NCBI Taxonomy" id="80876"/>
    <lineage>
        <taxon>Bacteria</taxon>
        <taxon>Pseudomonadati</taxon>
        <taxon>Pseudomonadota</taxon>
        <taxon>Alphaproteobacteria</taxon>
        <taxon>Rhodospirillales</taxon>
        <taxon>Novispirillaceae</taxon>
        <taxon>Insolitispirillum</taxon>
    </lineage>
</organism>
<evidence type="ECO:0000256" key="8">
    <source>
        <dbReference type="PIRSR" id="PIRSR639901-1"/>
    </source>
</evidence>
<dbReference type="EMBL" id="FTOA01000003">
    <property type="protein sequence ID" value="SIS77619.1"/>
    <property type="molecule type" value="Genomic_DNA"/>
</dbReference>
<dbReference type="EC" id="2.4.99.12" evidence="3 10"/>
<dbReference type="GO" id="GO:0043842">
    <property type="term" value="F:Kdo transferase activity"/>
    <property type="evidence" value="ECO:0007669"/>
    <property type="project" value="UniProtKB-EC"/>
</dbReference>
<evidence type="ECO:0000259" key="11">
    <source>
        <dbReference type="Pfam" id="PF04413"/>
    </source>
</evidence>
<feature type="active site" description="Proton acceptor" evidence="8">
    <location>
        <position position="61"/>
    </location>
</feature>